<gene>
    <name evidence="1" type="ORF">PRZ01_13045</name>
</gene>
<dbReference type="InterPro" id="IPR006439">
    <property type="entry name" value="HAD-SF_hydro_IA"/>
</dbReference>
<dbReference type="InterPro" id="IPR044999">
    <property type="entry name" value="CbbY-like"/>
</dbReference>
<dbReference type="Gene3D" id="1.10.150.240">
    <property type="entry name" value="Putative phosphatase, domain 2"/>
    <property type="match status" value="1"/>
</dbReference>
<dbReference type="RefSeq" id="WP_273597236.1">
    <property type="nucleotide sequence ID" value="NZ_JAQQXS010000011.1"/>
</dbReference>
<dbReference type="PANTHER" id="PTHR42896:SF2">
    <property type="entry name" value="CBBY-LIKE PROTEIN"/>
    <property type="match status" value="1"/>
</dbReference>
<dbReference type="EMBL" id="JAQQXS010000011">
    <property type="protein sequence ID" value="MDC8786119.1"/>
    <property type="molecule type" value="Genomic_DNA"/>
</dbReference>
<reference evidence="1 2" key="1">
    <citation type="submission" date="2022-10" db="EMBL/GenBank/DDBJ databases">
        <title>paucibacter sp. hw8 Genome sequencing.</title>
        <authorList>
            <person name="Park S."/>
        </authorList>
    </citation>
    <scope>NUCLEOTIDE SEQUENCE [LARGE SCALE GENOMIC DNA]</scope>
    <source>
        <strain evidence="2">hw8</strain>
    </source>
</reference>
<dbReference type="GO" id="GO:0016787">
    <property type="term" value="F:hydrolase activity"/>
    <property type="evidence" value="ECO:0007669"/>
    <property type="project" value="UniProtKB-KW"/>
</dbReference>
<evidence type="ECO:0000313" key="2">
    <source>
        <dbReference type="Proteomes" id="UP001219862"/>
    </source>
</evidence>
<dbReference type="InterPro" id="IPR023214">
    <property type="entry name" value="HAD_sf"/>
</dbReference>
<dbReference type="NCBIfam" id="TIGR01509">
    <property type="entry name" value="HAD-SF-IA-v3"/>
    <property type="match status" value="1"/>
</dbReference>
<dbReference type="Pfam" id="PF00702">
    <property type="entry name" value="Hydrolase"/>
    <property type="match status" value="1"/>
</dbReference>
<dbReference type="InterPro" id="IPR036412">
    <property type="entry name" value="HAD-like_sf"/>
</dbReference>
<dbReference type="SFLD" id="SFLDS00003">
    <property type="entry name" value="Haloacid_Dehalogenase"/>
    <property type="match status" value="1"/>
</dbReference>
<dbReference type="SFLD" id="SFLDG01129">
    <property type="entry name" value="C1.5:_HAD__Beta-PGM__Phosphata"/>
    <property type="match status" value="1"/>
</dbReference>
<keyword evidence="1" id="KW-0378">Hydrolase</keyword>
<organism evidence="1 2">
    <name type="scientific">Roseateles koreensis</name>
    <dbReference type="NCBI Taxonomy" id="2987526"/>
    <lineage>
        <taxon>Bacteria</taxon>
        <taxon>Pseudomonadati</taxon>
        <taxon>Pseudomonadota</taxon>
        <taxon>Betaproteobacteria</taxon>
        <taxon>Burkholderiales</taxon>
        <taxon>Sphaerotilaceae</taxon>
        <taxon>Roseateles</taxon>
    </lineage>
</organism>
<keyword evidence="2" id="KW-1185">Reference proteome</keyword>
<dbReference type="PANTHER" id="PTHR42896">
    <property type="entry name" value="XYLULOSE-1,5-BISPHOSPHATE (XUBP) PHOSPHATASE"/>
    <property type="match status" value="1"/>
</dbReference>
<dbReference type="Gene3D" id="3.40.50.1000">
    <property type="entry name" value="HAD superfamily/HAD-like"/>
    <property type="match status" value="1"/>
</dbReference>
<comment type="caution">
    <text evidence="1">The sequence shown here is derived from an EMBL/GenBank/DDBJ whole genome shotgun (WGS) entry which is preliminary data.</text>
</comment>
<dbReference type="InterPro" id="IPR023198">
    <property type="entry name" value="PGP-like_dom2"/>
</dbReference>
<dbReference type="SUPFAM" id="SSF56784">
    <property type="entry name" value="HAD-like"/>
    <property type="match status" value="1"/>
</dbReference>
<sequence>MLQALIFDVDGTLADTEEAHRQAFNKAFASLKLGWHWDAALYTRLLKVAGGKERIAHFWQTHDPDTAAGPWARDCIASVHALKTRYYTAQLADSGLPLRAGVLELLEQARQNDVPLALATTTTTPANLDALLRRPLGSDWRRWFAAIGDGASAPRKKPDPLVYRQVLEQLGLPASACLAIEDSEIGLNAAHAAGLRCYVSPTAFTQGQNFARAWQLHAGGEAAPLPSLSQLRQRFAAARPEFATS</sequence>
<proteinExistence type="predicted"/>
<name>A0ABT5KT68_9BURK</name>
<accession>A0ABT5KT68</accession>
<protein>
    <submittedName>
        <fullName evidence="1">HAD-IA family hydrolase</fullName>
    </submittedName>
</protein>
<dbReference type="Proteomes" id="UP001219862">
    <property type="component" value="Unassembled WGS sequence"/>
</dbReference>
<evidence type="ECO:0000313" key="1">
    <source>
        <dbReference type="EMBL" id="MDC8786119.1"/>
    </source>
</evidence>